<dbReference type="InterPro" id="IPR005532">
    <property type="entry name" value="SUMF_dom"/>
</dbReference>
<evidence type="ECO:0000313" key="3">
    <source>
        <dbReference type="EMBL" id="WRL46761.1"/>
    </source>
</evidence>
<dbReference type="Proteomes" id="UP001626593">
    <property type="component" value="Chromosome"/>
</dbReference>
<keyword evidence="4" id="KW-1185">Reference proteome</keyword>
<reference evidence="3 4" key="1">
    <citation type="submission" date="2023-12" db="EMBL/GenBank/DDBJ databases">
        <title>A. evansii MAY27, complete genome.</title>
        <authorList>
            <person name="Wang Y."/>
        </authorList>
    </citation>
    <scope>NUCLEOTIDE SEQUENCE [LARGE SCALE GENOMIC DNA]</scope>
    <source>
        <strain evidence="3 4">MAY27</strain>
    </source>
</reference>
<keyword evidence="1" id="KW-0732">Signal</keyword>
<dbReference type="Gene3D" id="3.90.1580.10">
    <property type="entry name" value="paralog of FGE (formylglycine-generating enzyme)"/>
    <property type="match status" value="1"/>
</dbReference>
<dbReference type="Pfam" id="PF03781">
    <property type="entry name" value="FGE-sulfatase"/>
    <property type="match status" value="1"/>
</dbReference>
<dbReference type="PANTHER" id="PTHR23150">
    <property type="entry name" value="SULFATASE MODIFYING FACTOR 1, 2"/>
    <property type="match status" value="1"/>
</dbReference>
<dbReference type="InterPro" id="IPR016187">
    <property type="entry name" value="CTDL_fold"/>
</dbReference>
<dbReference type="InterPro" id="IPR042095">
    <property type="entry name" value="SUMF_sf"/>
</dbReference>
<feature type="signal peptide" evidence="1">
    <location>
        <begin position="1"/>
        <end position="21"/>
    </location>
</feature>
<evidence type="ECO:0000256" key="1">
    <source>
        <dbReference type="SAM" id="SignalP"/>
    </source>
</evidence>
<evidence type="ECO:0000259" key="2">
    <source>
        <dbReference type="Pfam" id="PF03781"/>
    </source>
</evidence>
<dbReference type="RefSeq" id="WP_407279497.1">
    <property type="nucleotide sequence ID" value="NZ_CP141259.1"/>
</dbReference>
<dbReference type="PANTHER" id="PTHR23150:SF19">
    <property type="entry name" value="FORMYLGLYCINE-GENERATING ENZYME"/>
    <property type="match status" value="1"/>
</dbReference>
<name>A0ABZ1AP10_AROEV</name>
<proteinExistence type="predicted"/>
<dbReference type="SUPFAM" id="SSF56436">
    <property type="entry name" value="C-type lectin-like"/>
    <property type="match status" value="1"/>
</dbReference>
<evidence type="ECO:0000313" key="4">
    <source>
        <dbReference type="Proteomes" id="UP001626593"/>
    </source>
</evidence>
<protein>
    <submittedName>
        <fullName evidence="3">Formylglycine-generating enzyme family protein</fullName>
    </submittedName>
</protein>
<sequence length="312" mass="34569">MKKLLRFACAVLSMLPLAAHAAAPLPAEVEVNGVEFVLIPAGKVWVPVPHLDPKTGLNLDNGMRELQFATKSFYIAKYEARARDFLRFMSEGKPVHAAHYDAKDPEDDDSGSLGGCSVRRGANGFTLVTPDRDLPATHLSWDLANEFSTWMGFRMPTEIEWVRAFRDDDKRRYPWGDEYPDDTYASFQEGATSCNVQPVDAFAKGASPFGVRNMAGNIYEYVADWENVEHYNSLKGGETNPVARAPHEVPGDPGKFRVLRGGRWASGPAALSIYGNRTRRLPSSPFRCYGVRFALDTATVERHLAAGTARAR</sequence>
<dbReference type="InterPro" id="IPR051043">
    <property type="entry name" value="Sulfatase_Mod_Factor_Kinase"/>
</dbReference>
<gene>
    <name evidence="3" type="ORF">U5817_01565</name>
</gene>
<feature type="chain" id="PRO_5047550082" evidence="1">
    <location>
        <begin position="22"/>
        <end position="312"/>
    </location>
</feature>
<feature type="domain" description="Sulfatase-modifying factor enzyme-like" evidence="2">
    <location>
        <begin position="35"/>
        <end position="292"/>
    </location>
</feature>
<accession>A0ABZ1AP10</accession>
<dbReference type="EMBL" id="CP141259">
    <property type="protein sequence ID" value="WRL46761.1"/>
    <property type="molecule type" value="Genomic_DNA"/>
</dbReference>
<organism evidence="3 4">
    <name type="scientific">Aromatoleum evansii</name>
    <name type="common">Azoarcus evansii</name>
    <dbReference type="NCBI Taxonomy" id="59406"/>
    <lineage>
        <taxon>Bacteria</taxon>
        <taxon>Pseudomonadati</taxon>
        <taxon>Pseudomonadota</taxon>
        <taxon>Betaproteobacteria</taxon>
        <taxon>Rhodocyclales</taxon>
        <taxon>Rhodocyclaceae</taxon>
        <taxon>Aromatoleum</taxon>
    </lineage>
</organism>